<proteinExistence type="predicted"/>
<evidence type="ECO:0000313" key="2">
    <source>
        <dbReference type="Proteomes" id="UP000266861"/>
    </source>
</evidence>
<evidence type="ECO:0000313" key="1">
    <source>
        <dbReference type="EMBL" id="RHZ85576.1"/>
    </source>
</evidence>
<dbReference type="AlphaFoldDB" id="A0A397JI01"/>
<sequence length="162" mass="19604">MYRGKQLENICLYDYVSIIHKIKINEKELDKLKKKCDENCDHNTIYSQYSTHIQIRWYHKNERIPILHGKNIPSKNNLKSKEHYGLYVLLLFKPWTTADDLITKYNFWYKACNAFLQNSNLSTWLQFIIKNIELLYRCSEETMLDRHLRQLAYKDPEIAKIQ</sequence>
<keyword evidence="2" id="KW-1185">Reference proteome</keyword>
<evidence type="ECO:0008006" key="3">
    <source>
        <dbReference type="Google" id="ProtNLM"/>
    </source>
</evidence>
<protein>
    <recommendedName>
        <fullName evidence="3">Helitron helicase-like domain-containing protein</fullName>
    </recommendedName>
</protein>
<comment type="caution">
    <text evidence="1">The sequence shown here is derived from an EMBL/GenBank/DDBJ whole genome shotgun (WGS) entry which is preliminary data.</text>
</comment>
<organism evidence="1 2">
    <name type="scientific">Diversispora epigaea</name>
    <dbReference type="NCBI Taxonomy" id="1348612"/>
    <lineage>
        <taxon>Eukaryota</taxon>
        <taxon>Fungi</taxon>
        <taxon>Fungi incertae sedis</taxon>
        <taxon>Mucoromycota</taxon>
        <taxon>Glomeromycotina</taxon>
        <taxon>Glomeromycetes</taxon>
        <taxon>Diversisporales</taxon>
        <taxon>Diversisporaceae</taxon>
        <taxon>Diversispora</taxon>
    </lineage>
</organism>
<dbReference type="Proteomes" id="UP000266861">
    <property type="component" value="Unassembled WGS sequence"/>
</dbReference>
<name>A0A397JI01_9GLOM</name>
<gene>
    <name evidence="1" type="ORF">Glove_64g140</name>
</gene>
<reference evidence="1 2" key="1">
    <citation type="submission" date="2018-08" db="EMBL/GenBank/DDBJ databases">
        <title>Genome and evolution of the arbuscular mycorrhizal fungus Diversispora epigaea (formerly Glomus versiforme) and its bacterial endosymbionts.</title>
        <authorList>
            <person name="Sun X."/>
            <person name="Fei Z."/>
            <person name="Harrison M."/>
        </authorList>
    </citation>
    <scope>NUCLEOTIDE SEQUENCE [LARGE SCALE GENOMIC DNA]</scope>
    <source>
        <strain evidence="1 2">IT104</strain>
    </source>
</reference>
<dbReference type="EMBL" id="PQFF01000061">
    <property type="protein sequence ID" value="RHZ85576.1"/>
    <property type="molecule type" value="Genomic_DNA"/>
</dbReference>
<accession>A0A397JI01</accession>
<dbReference type="OrthoDB" id="2660178at2759"/>